<dbReference type="PANTHER" id="PTHR30619:SF1">
    <property type="entry name" value="RECOMBINATION PROTEIN 2"/>
    <property type="match status" value="1"/>
</dbReference>
<evidence type="ECO:0000313" key="8">
    <source>
        <dbReference type="EMBL" id="MDQ0254331.1"/>
    </source>
</evidence>
<dbReference type="NCBIfam" id="TIGR00361">
    <property type="entry name" value="ComEC_Rec2"/>
    <property type="match status" value="1"/>
</dbReference>
<dbReference type="InterPro" id="IPR035681">
    <property type="entry name" value="ComA-like_MBL"/>
</dbReference>
<evidence type="ECO:0000313" key="9">
    <source>
        <dbReference type="Proteomes" id="UP001230005"/>
    </source>
</evidence>
<dbReference type="InterPro" id="IPR004477">
    <property type="entry name" value="ComEC_N"/>
</dbReference>
<dbReference type="EMBL" id="JAUSUG010000005">
    <property type="protein sequence ID" value="MDQ0254331.1"/>
    <property type="molecule type" value="Genomic_DNA"/>
</dbReference>
<evidence type="ECO:0000256" key="3">
    <source>
        <dbReference type="ARBA" id="ARBA00022692"/>
    </source>
</evidence>
<organism evidence="8 9">
    <name type="scientific">Evansella vedderi</name>
    <dbReference type="NCBI Taxonomy" id="38282"/>
    <lineage>
        <taxon>Bacteria</taxon>
        <taxon>Bacillati</taxon>
        <taxon>Bacillota</taxon>
        <taxon>Bacilli</taxon>
        <taxon>Bacillales</taxon>
        <taxon>Bacillaceae</taxon>
        <taxon>Evansella</taxon>
    </lineage>
</organism>
<evidence type="ECO:0000256" key="4">
    <source>
        <dbReference type="ARBA" id="ARBA00022989"/>
    </source>
</evidence>
<dbReference type="CDD" id="cd07731">
    <property type="entry name" value="ComA-like_MBL-fold"/>
    <property type="match status" value="1"/>
</dbReference>
<evidence type="ECO:0000256" key="6">
    <source>
        <dbReference type="SAM" id="Phobius"/>
    </source>
</evidence>
<feature type="transmembrane region" description="Helical" evidence="6">
    <location>
        <begin position="261"/>
        <end position="285"/>
    </location>
</feature>
<evidence type="ECO:0000256" key="2">
    <source>
        <dbReference type="ARBA" id="ARBA00022475"/>
    </source>
</evidence>
<feature type="domain" description="Metallo-beta-lactamase" evidence="7">
    <location>
        <begin position="497"/>
        <end position="709"/>
    </location>
</feature>
<dbReference type="PANTHER" id="PTHR30619">
    <property type="entry name" value="DNA INTERNALIZATION/COMPETENCE PROTEIN COMEC/REC2"/>
    <property type="match status" value="1"/>
</dbReference>
<comment type="subcellular location">
    <subcellularLocation>
        <location evidence="1">Cell membrane</location>
        <topology evidence="1">Multi-pass membrane protein</topology>
    </subcellularLocation>
</comment>
<keyword evidence="2" id="KW-1003">Cell membrane</keyword>
<dbReference type="InterPro" id="IPR004797">
    <property type="entry name" value="Competence_ComEC/Rec2"/>
</dbReference>
<feature type="transmembrane region" description="Helical" evidence="6">
    <location>
        <begin position="297"/>
        <end position="321"/>
    </location>
</feature>
<comment type="caution">
    <text evidence="8">The sequence shown here is derived from an EMBL/GenBank/DDBJ whole genome shotgun (WGS) entry which is preliminary data.</text>
</comment>
<feature type="transmembrane region" description="Helical" evidence="6">
    <location>
        <begin position="219"/>
        <end position="241"/>
    </location>
</feature>
<feature type="transmembrane region" description="Helical" evidence="6">
    <location>
        <begin position="440"/>
        <end position="456"/>
    </location>
</feature>
<keyword evidence="4 6" id="KW-1133">Transmembrane helix</keyword>
<dbReference type="InterPro" id="IPR025405">
    <property type="entry name" value="DUF4131"/>
</dbReference>
<name>A0ABT9ZSW8_9BACI</name>
<feature type="transmembrane region" description="Helical" evidence="6">
    <location>
        <begin position="43"/>
        <end position="61"/>
    </location>
</feature>
<dbReference type="Proteomes" id="UP001230005">
    <property type="component" value="Unassembled WGS sequence"/>
</dbReference>
<dbReference type="SMART" id="SM00849">
    <property type="entry name" value="Lactamase_B"/>
    <property type="match status" value="1"/>
</dbReference>
<dbReference type="Pfam" id="PF03772">
    <property type="entry name" value="Competence"/>
    <property type="match status" value="1"/>
</dbReference>
<sequence length="757" mass="85677">MFSAVSALLFSFSGINLWGIVFALLGLIPIILSFKVKKDALKIGSYIIFFLFFYGYGTIFFQNDQSSLTGKETTFIGSVISEPTLTSNMQWSYEFKLDNKERLQVFTSYDVPAPAFKDRCLFEGELQRPSPNRNPFGFDYADYLYKNGIQWLVRLHKDHITCENSNNKLKGIYELRNKGIEALMSKNIPEASAIMTALVYGDRSFISEKRINTYRQLGTLHLLAVSGLHVGMVTFAMYFILIRFGMTRERASIILMSVLPFYIVLAGGAPSVVRASLMCFFLLFISLLKWRMKAVDLLAIICLSLLIYNPYFLFHLGFQLSFLTSFSLLLSSKLLKEQNRIILVLKVTFVAQLISMPLTLYHFYEISLLTLPVNLLFIPFISLWILPLSFITVIFQIVFPPLAMVSYFLASKSLQTVHYFIDIFSSWKWDMIVFGKPGDIIVLGLILSVVMLFTALEEKNKKYIFLTCVLLICILAIQLFSPYFRTYATVTMLDVGQGDAIVIELPRREGVYLVDTGGVVLWGLWGGGGDITENSNGPGKRVIEPFLKGNGIKKIDKLILTHGHWDHIGEVCYLLTAFPVKQVLYPLSLDIPNSAKKVLQCIYEEQVPVHWAKKGDYWRVTAQGFYIIHPEGNERGENDRSITFIAEIEGVTFLFTGDVEEAGEHKIIQGIENISADILKVGHHGSRTSTSERFIQKVSPRVALISAGRNNRYGHPHQEVTDRLSDHGILTFRTDKHGAVTIKIKKGNLNLEVTVTE</sequence>
<dbReference type="Pfam" id="PF00753">
    <property type="entry name" value="Lactamase_B"/>
    <property type="match status" value="1"/>
</dbReference>
<evidence type="ECO:0000259" key="7">
    <source>
        <dbReference type="SMART" id="SM00849"/>
    </source>
</evidence>
<feature type="transmembrane region" description="Helical" evidence="6">
    <location>
        <begin position="463"/>
        <end position="484"/>
    </location>
</feature>
<dbReference type="SUPFAM" id="SSF56281">
    <property type="entry name" value="Metallo-hydrolase/oxidoreductase"/>
    <property type="match status" value="1"/>
</dbReference>
<dbReference type="InterPro" id="IPR001279">
    <property type="entry name" value="Metallo-B-lactamas"/>
</dbReference>
<protein>
    <submittedName>
        <fullName evidence="8">Competence protein ComEC</fullName>
    </submittedName>
</protein>
<feature type="transmembrane region" description="Helical" evidence="6">
    <location>
        <begin position="7"/>
        <end position="31"/>
    </location>
</feature>
<dbReference type="Gene3D" id="3.60.15.10">
    <property type="entry name" value="Ribonuclease Z/Hydroxyacylglutathione hydrolase-like"/>
    <property type="match status" value="1"/>
</dbReference>
<reference evidence="8 9" key="1">
    <citation type="submission" date="2023-07" db="EMBL/GenBank/DDBJ databases">
        <title>Genomic Encyclopedia of Type Strains, Phase IV (KMG-IV): sequencing the most valuable type-strain genomes for metagenomic binning, comparative biology and taxonomic classification.</title>
        <authorList>
            <person name="Goeker M."/>
        </authorList>
    </citation>
    <scope>NUCLEOTIDE SEQUENCE [LARGE SCALE GENOMIC DNA]</scope>
    <source>
        <strain evidence="8 9">DSM 9768</strain>
    </source>
</reference>
<evidence type="ECO:0000256" key="1">
    <source>
        <dbReference type="ARBA" id="ARBA00004651"/>
    </source>
</evidence>
<dbReference type="Pfam" id="PF13567">
    <property type="entry name" value="DUF4131"/>
    <property type="match status" value="1"/>
</dbReference>
<dbReference type="NCBIfam" id="TIGR00360">
    <property type="entry name" value="ComEC_N-term"/>
    <property type="match status" value="1"/>
</dbReference>
<keyword evidence="9" id="KW-1185">Reference proteome</keyword>
<keyword evidence="3 6" id="KW-0812">Transmembrane</keyword>
<keyword evidence="5 6" id="KW-0472">Membrane</keyword>
<proteinExistence type="predicted"/>
<feature type="transmembrane region" description="Helical" evidence="6">
    <location>
        <begin position="376"/>
        <end position="399"/>
    </location>
</feature>
<dbReference type="InterPro" id="IPR036866">
    <property type="entry name" value="RibonucZ/Hydroxyglut_hydro"/>
</dbReference>
<dbReference type="InterPro" id="IPR052159">
    <property type="entry name" value="Competence_DNA_uptake"/>
</dbReference>
<feature type="transmembrane region" description="Helical" evidence="6">
    <location>
        <begin position="341"/>
        <end position="364"/>
    </location>
</feature>
<gene>
    <name evidence="8" type="ORF">J2S74_001706</name>
</gene>
<accession>A0ABT9ZSW8</accession>
<evidence type="ECO:0000256" key="5">
    <source>
        <dbReference type="ARBA" id="ARBA00023136"/>
    </source>
</evidence>